<dbReference type="Proteomes" id="UP001085076">
    <property type="component" value="Miscellaneous, Linkage group lg02"/>
</dbReference>
<protein>
    <submittedName>
        <fullName evidence="2">Uncharacterized protein</fullName>
    </submittedName>
</protein>
<feature type="region of interest" description="Disordered" evidence="1">
    <location>
        <begin position="1"/>
        <end position="44"/>
    </location>
</feature>
<gene>
    <name evidence="2" type="ORF">J5N97_010347</name>
</gene>
<sequence length="109" mass="12515">MQFSFSLLPRGDNEEIEDVSSDKDASFSDWEGDEKGEAPEETTDEVRYSIAKEYLQKIPGCLDAVVTFTRYPVKRLSRFKILAVVEEDDGPKWWEKNVGPNMIDVHLTQ</sequence>
<name>A0A9D5D0H0_9LILI</name>
<comment type="caution">
    <text evidence="2">The sequence shown here is derived from an EMBL/GenBank/DDBJ whole genome shotgun (WGS) entry which is preliminary data.</text>
</comment>
<accession>A0A9D5D0H0</accession>
<dbReference type="EMBL" id="JAGGNH010000002">
    <property type="protein sequence ID" value="KAJ0982092.1"/>
    <property type="molecule type" value="Genomic_DNA"/>
</dbReference>
<dbReference type="AlphaFoldDB" id="A0A9D5D0H0"/>
<evidence type="ECO:0000256" key="1">
    <source>
        <dbReference type="SAM" id="MobiDB-lite"/>
    </source>
</evidence>
<reference evidence="2" key="1">
    <citation type="submission" date="2021-03" db="EMBL/GenBank/DDBJ databases">
        <authorList>
            <person name="Li Z."/>
            <person name="Yang C."/>
        </authorList>
    </citation>
    <scope>NUCLEOTIDE SEQUENCE</scope>
    <source>
        <strain evidence="2">Dzin_1.0</strain>
        <tissue evidence="2">Leaf</tissue>
    </source>
</reference>
<keyword evidence="3" id="KW-1185">Reference proteome</keyword>
<proteinExistence type="predicted"/>
<organism evidence="2 3">
    <name type="scientific">Dioscorea zingiberensis</name>
    <dbReference type="NCBI Taxonomy" id="325984"/>
    <lineage>
        <taxon>Eukaryota</taxon>
        <taxon>Viridiplantae</taxon>
        <taxon>Streptophyta</taxon>
        <taxon>Embryophyta</taxon>
        <taxon>Tracheophyta</taxon>
        <taxon>Spermatophyta</taxon>
        <taxon>Magnoliopsida</taxon>
        <taxon>Liliopsida</taxon>
        <taxon>Dioscoreales</taxon>
        <taxon>Dioscoreaceae</taxon>
        <taxon>Dioscorea</taxon>
    </lineage>
</organism>
<evidence type="ECO:0000313" key="3">
    <source>
        <dbReference type="Proteomes" id="UP001085076"/>
    </source>
</evidence>
<reference evidence="2" key="2">
    <citation type="journal article" date="2022" name="Hortic Res">
        <title>The genome of Dioscorea zingiberensis sheds light on the biosynthesis, origin and evolution of the medicinally important diosgenin saponins.</title>
        <authorList>
            <person name="Li Y."/>
            <person name="Tan C."/>
            <person name="Li Z."/>
            <person name="Guo J."/>
            <person name="Li S."/>
            <person name="Chen X."/>
            <person name="Wang C."/>
            <person name="Dai X."/>
            <person name="Yang H."/>
            <person name="Song W."/>
            <person name="Hou L."/>
            <person name="Xu J."/>
            <person name="Tong Z."/>
            <person name="Xu A."/>
            <person name="Yuan X."/>
            <person name="Wang W."/>
            <person name="Yang Q."/>
            <person name="Chen L."/>
            <person name="Sun Z."/>
            <person name="Wang K."/>
            <person name="Pan B."/>
            <person name="Chen J."/>
            <person name="Bao Y."/>
            <person name="Liu F."/>
            <person name="Qi X."/>
            <person name="Gang D.R."/>
            <person name="Wen J."/>
            <person name="Li J."/>
        </authorList>
    </citation>
    <scope>NUCLEOTIDE SEQUENCE</scope>
    <source>
        <strain evidence="2">Dzin_1.0</strain>
    </source>
</reference>
<evidence type="ECO:0000313" key="2">
    <source>
        <dbReference type="EMBL" id="KAJ0982092.1"/>
    </source>
</evidence>